<comment type="caution">
    <text evidence="1">The sequence shown here is derived from an EMBL/GenBank/DDBJ whole genome shotgun (WGS) entry which is preliminary data.</text>
</comment>
<dbReference type="AlphaFoldDB" id="A0A9P6CW11"/>
<gene>
    <name evidence="1" type="ORF">BDN70DRAFT_876520</name>
</gene>
<evidence type="ECO:0000313" key="1">
    <source>
        <dbReference type="EMBL" id="KAF9481342.1"/>
    </source>
</evidence>
<dbReference type="Proteomes" id="UP000807469">
    <property type="component" value="Unassembled WGS sequence"/>
</dbReference>
<accession>A0A9P6CW11</accession>
<reference evidence="1" key="1">
    <citation type="submission" date="2020-11" db="EMBL/GenBank/DDBJ databases">
        <authorList>
            <consortium name="DOE Joint Genome Institute"/>
            <person name="Ahrendt S."/>
            <person name="Riley R."/>
            <person name="Andreopoulos W."/>
            <person name="Labutti K."/>
            <person name="Pangilinan J."/>
            <person name="Ruiz-Duenas F.J."/>
            <person name="Barrasa J.M."/>
            <person name="Sanchez-Garcia M."/>
            <person name="Camarero S."/>
            <person name="Miyauchi S."/>
            <person name="Serrano A."/>
            <person name="Linde D."/>
            <person name="Babiker R."/>
            <person name="Drula E."/>
            <person name="Ayuso-Fernandez I."/>
            <person name="Pacheco R."/>
            <person name="Padilla G."/>
            <person name="Ferreira P."/>
            <person name="Barriuso J."/>
            <person name="Kellner H."/>
            <person name="Castanera R."/>
            <person name="Alfaro M."/>
            <person name="Ramirez L."/>
            <person name="Pisabarro A.G."/>
            <person name="Kuo A."/>
            <person name="Tritt A."/>
            <person name="Lipzen A."/>
            <person name="He G."/>
            <person name="Yan M."/>
            <person name="Ng V."/>
            <person name="Cullen D."/>
            <person name="Martin F."/>
            <person name="Rosso M.-N."/>
            <person name="Henrissat B."/>
            <person name="Hibbett D."/>
            <person name="Martinez A.T."/>
            <person name="Grigoriev I.V."/>
        </authorList>
    </citation>
    <scope>NUCLEOTIDE SEQUENCE</scope>
    <source>
        <strain evidence="1">CIRM-BRFM 674</strain>
    </source>
</reference>
<sequence length="159" mass="18471">MPAWKRDTTPEQQPPFKCRRLLLRTLLRTLHESHLEPSSPNTFPEQLHASWRIQIPVRAAYLVTPNETRHQERTISYYSCLHFASVVGFYRSKVFLLRASSIDKVPDDSTGNLQSTNERKFRCRFASAKINFQEAFDRARPSEGWNNRATSSQMTGIPF</sequence>
<dbReference type="EMBL" id="MU155180">
    <property type="protein sequence ID" value="KAF9481342.1"/>
    <property type="molecule type" value="Genomic_DNA"/>
</dbReference>
<name>A0A9P6CW11_9AGAR</name>
<keyword evidence="2" id="KW-1185">Reference proteome</keyword>
<organism evidence="1 2">
    <name type="scientific">Pholiota conissans</name>
    <dbReference type="NCBI Taxonomy" id="109636"/>
    <lineage>
        <taxon>Eukaryota</taxon>
        <taxon>Fungi</taxon>
        <taxon>Dikarya</taxon>
        <taxon>Basidiomycota</taxon>
        <taxon>Agaricomycotina</taxon>
        <taxon>Agaricomycetes</taxon>
        <taxon>Agaricomycetidae</taxon>
        <taxon>Agaricales</taxon>
        <taxon>Agaricineae</taxon>
        <taxon>Strophariaceae</taxon>
        <taxon>Pholiota</taxon>
    </lineage>
</organism>
<protein>
    <submittedName>
        <fullName evidence="1">Uncharacterized protein</fullName>
    </submittedName>
</protein>
<proteinExistence type="predicted"/>
<evidence type="ECO:0000313" key="2">
    <source>
        <dbReference type="Proteomes" id="UP000807469"/>
    </source>
</evidence>